<keyword evidence="4" id="KW-1003">Cell membrane</keyword>
<dbReference type="InterPro" id="IPR011701">
    <property type="entry name" value="MFS"/>
</dbReference>
<comment type="subcellular location">
    <subcellularLocation>
        <location evidence="1">Cell membrane</location>
        <topology evidence="1">Multi-pass membrane protein</topology>
    </subcellularLocation>
</comment>
<dbReference type="Proteomes" id="UP000318080">
    <property type="component" value="Unassembled WGS sequence"/>
</dbReference>
<dbReference type="RefSeq" id="WP_141628576.1">
    <property type="nucleotide sequence ID" value="NZ_JADPQA010000004.1"/>
</dbReference>
<sequence>MPKGTGMTLAVLVLGAMIMILNETSLSVALPAIMADFGIPATSAQWLTTGFMLTMAVVIPATGYLLERLRTRQIFLFAVVAFLVGTVVAATAPVFPLLLLGRIVQASGTALMMPLLMTVTMTLVPPQRRGSVMGVISIVISVAPALGPTVGGFILNSLTWHFIFWAMVPLVVLLLVFGLIKLPNVGEQRTIPLDVLSVVLSVLAFGGLVYGLSSINAILKGEGTTEIIITVVGLISLIIFVRRQNALAKDNQALMDLRPFRVRNYTFAIAIMLLSFGMMLGTVTVLPIYLQTSLGATAAMTGLVVMPGGILQALISPFVGRLFDSYGPRPLLIPGVIMLTASLWLMSTLDENDAIWHVVAMHILLAFGMGLMMTPLMTSALSSLPGDLYGHGSAIMNTLQQLAGAAGTAFLVVFLTRGTESSMAAGQAADAATAHGAHWAFLFAGAVGIVACVLAPMVKRIPTTEEAH</sequence>
<proteinExistence type="inferred from homology"/>
<accession>A0A540R9U1</accession>
<dbReference type="PRINTS" id="PR01036">
    <property type="entry name" value="TCRTETB"/>
</dbReference>
<feature type="transmembrane region" description="Helical" evidence="8">
    <location>
        <begin position="436"/>
        <end position="458"/>
    </location>
</feature>
<dbReference type="PANTHER" id="PTHR42718">
    <property type="entry name" value="MAJOR FACILITATOR SUPERFAMILY MULTIDRUG TRANSPORTER MFSC"/>
    <property type="match status" value="1"/>
</dbReference>
<comment type="similarity">
    <text evidence="2">Belongs to the major facilitator superfamily. EmrB family.</text>
</comment>
<keyword evidence="11" id="KW-1185">Reference proteome</keyword>
<dbReference type="CDD" id="cd17503">
    <property type="entry name" value="MFS_LmrB_MDR_like"/>
    <property type="match status" value="1"/>
</dbReference>
<dbReference type="SUPFAM" id="SSF103473">
    <property type="entry name" value="MFS general substrate transporter"/>
    <property type="match status" value="1"/>
</dbReference>
<name>A0A540R9U1_9CORY</name>
<feature type="transmembrane region" description="Helical" evidence="8">
    <location>
        <begin position="296"/>
        <end position="319"/>
    </location>
</feature>
<keyword evidence="6 8" id="KW-1133">Transmembrane helix</keyword>
<keyword evidence="3" id="KW-0813">Transport</keyword>
<feature type="transmembrane region" description="Helical" evidence="8">
    <location>
        <begin position="131"/>
        <end position="154"/>
    </location>
</feature>
<evidence type="ECO:0000256" key="2">
    <source>
        <dbReference type="ARBA" id="ARBA00008537"/>
    </source>
</evidence>
<protein>
    <submittedName>
        <fullName evidence="10">Multidrug efflux MFS transporter</fullName>
    </submittedName>
</protein>
<evidence type="ECO:0000256" key="5">
    <source>
        <dbReference type="ARBA" id="ARBA00022692"/>
    </source>
</evidence>
<keyword evidence="7 8" id="KW-0472">Membrane</keyword>
<evidence type="ECO:0000256" key="1">
    <source>
        <dbReference type="ARBA" id="ARBA00004651"/>
    </source>
</evidence>
<dbReference type="NCBIfam" id="TIGR00711">
    <property type="entry name" value="efflux_EmrB"/>
    <property type="match status" value="1"/>
</dbReference>
<evidence type="ECO:0000313" key="10">
    <source>
        <dbReference type="EMBL" id="TQE44511.1"/>
    </source>
</evidence>
<comment type="caution">
    <text evidence="10">The sequence shown here is derived from an EMBL/GenBank/DDBJ whole genome shotgun (WGS) entry which is preliminary data.</text>
</comment>
<feature type="transmembrane region" description="Helical" evidence="8">
    <location>
        <begin position="192"/>
        <end position="212"/>
    </location>
</feature>
<evidence type="ECO:0000256" key="4">
    <source>
        <dbReference type="ARBA" id="ARBA00022475"/>
    </source>
</evidence>
<dbReference type="InterPro" id="IPR020846">
    <property type="entry name" value="MFS_dom"/>
</dbReference>
<dbReference type="InterPro" id="IPR036259">
    <property type="entry name" value="MFS_trans_sf"/>
</dbReference>
<dbReference type="AlphaFoldDB" id="A0A540R9U1"/>
<evidence type="ECO:0000256" key="7">
    <source>
        <dbReference type="ARBA" id="ARBA00023136"/>
    </source>
</evidence>
<feature type="domain" description="Major facilitator superfamily (MFS) profile" evidence="9">
    <location>
        <begin position="8"/>
        <end position="463"/>
    </location>
</feature>
<dbReference type="PANTHER" id="PTHR42718:SF9">
    <property type="entry name" value="MAJOR FACILITATOR SUPERFAMILY MULTIDRUG TRANSPORTER MFSC"/>
    <property type="match status" value="1"/>
</dbReference>
<dbReference type="PROSITE" id="PS50850">
    <property type="entry name" value="MFS"/>
    <property type="match status" value="1"/>
</dbReference>
<feature type="transmembrane region" description="Helical" evidence="8">
    <location>
        <begin position="160"/>
        <end position="180"/>
    </location>
</feature>
<evidence type="ECO:0000313" key="11">
    <source>
        <dbReference type="Proteomes" id="UP000318080"/>
    </source>
</evidence>
<reference evidence="10 11" key="1">
    <citation type="submission" date="2019-06" db="EMBL/GenBank/DDBJ databases">
        <title>Draft genome of C. phoceense Strain 272.</title>
        <authorList>
            <person name="Pacheco L.G.C."/>
            <person name="Barberis C.M."/>
            <person name="Almuzara M.N."/>
            <person name="Traglia G.M."/>
            <person name="Santos C.S."/>
            <person name="Rocha D.J.P.G."/>
            <person name="Aguiar E.R.G.R."/>
            <person name="Vay C.A."/>
        </authorList>
    </citation>
    <scope>NUCLEOTIDE SEQUENCE [LARGE SCALE GENOMIC DNA]</scope>
    <source>
        <strain evidence="10 11">272</strain>
    </source>
</reference>
<gene>
    <name evidence="10" type="ORF">EJK80_02240</name>
</gene>
<evidence type="ECO:0000256" key="8">
    <source>
        <dbReference type="SAM" id="Phobius"/>
    </source>
</evidence>
<evidence type="ECO:0000256" key="6">
    <source>
        <dbReference type="ARBA" id="ARBA00022989"/>
    </source>
</evidence>
<feature type="transmembrane region" description="Helical" evidence="8">
    <location>
        <begin position="394"/>
        <end position="416"/>
    </location>
</feature>
<feature type="transmembrane region" description="Helical" evidence="8">
    <location>
        <begin position="45"/>
        <end position="67"/>
    </location>
</feature>
<feature type="transmembrane region" description="Helical" evidence="8">
    <location>
        <begin position="331"/>
        <end position="349"/>
    </location>
</feature>
<dbReference type="GO" id="GO:0005886">
    <property type="term" value="C:plasma membrane"/>
    <property type="evidence" value="ECO:0007669"/>
    <property type="project" value="UniProtKB-SubCell"/>
</dbReference>
<dbReference type="Pfam" id="PF07690">
    <property type="entry name" value="MFS_1"/>
    <property type="match status" value="1"/>
</dbReference>
<dbReference type="Gene3D" id="1.20.1250.20">
    <property type="entry name" value="MFS general substrate transporter like domains"/>
    <property type="match status" value="1"/>
</dbReference>
<feature type="transmembrane region" description="Helical" evidence="8">
    <location>
        <begin position="355"/>
        <end position="373"/>
    </location>
</feature>
<feature type="transmembrane region" description="Helical" evidence="8">
    <location>
        <begin position="262"/>
        <end position="290"/>
    </location>
</feature>
<evidence type="ECO:0000259" key="9">
    <source>
        <dbReference type="PROSITE" id="PS50850"/>
    </source>
</evidence>
<dbReference type="EMBL" id="VHIR01000002">
    <property type="protein sequence ID" value="TQE44511.1"/>
    <property type="molecule type" value="Genomic_DNA"/>
</dbReference>
<dbReference type="GO" id="GO:0022857">
    <property type="term" value="F:transmembrane transporter activity"/>
    <property type="evidence" value="ECO:0007669"/>
    <property type="project" value="InterPro"/>
</dbReference>
<dbReference type="STRING" id="1686286.GCA_900092335_00409"/>
<dbReference type="InterPro" id="IPR004638">
    <property type="entry name" value="EmrB-like"/>
</dbReference>
<evidence type="ECO:0000256" key="3">
    <source>
        <dbReference type="ARBA" id="ARBA00022448"/>
    </source>
</evidence>
<keyword evidence="5 8" id="KW-0812">Transmembrane</keyword>
<feature type="transmembrane region" description="Helical" evidence="8">
    <location>
        <begin position="103"/>
        <end position="124"/>
    </location>
</feature>
<dbReference type="Gene3D" id="1.20.1720.10">
    <property type="entry name" value="Multidrug resistance protein D"/>
    <property type="match status" value="1"/>
</dbReference>
<feature type="transmembrane region" description="Helical" evidence="8">
    <location>
        <begin position="74"/>
        <end position="97"/>
    </location>
</feature>
<organism evidence="10 11">
    <name type="scientific">Corynebacterium phoceense</name>
    <dbReference type="NCBI Taxonomy" id="1686286"/>
    <lineage>
        <taxon>Bacteria</taxon>
        <taxon>Bacillati</taxon>
        <taxon>Actinomycetota</taxon>
        <taxon>Actinomycetes</taxon>
        <taxon>Mycobacteriales</taxon>
        <taxon>Corynebacteriaceae</taxon>
        <taxon>Corynebacterium</taxon>
    </lineage>
</organism>